<evidence type="ECO:0000256" key="3">
    <source>
        <dbReference type="ARBA" id="ARBA00022692"/>
    </source>
</evidence>
<name>F1Z561_9SPHN</name>
<dbReference type="Pfam" id="PF13520">
    <property type="entry name" value="AA_permease_2"/>
    <property type="match status" value="1"/>
</dbReference>
<feature type="transmembrane region" description="Helical" evidence="6">
    <location>
        <begin position="415"/>
        <end position="435"/>
    </location>
</feature>
<dbReference type="STRING" id="983920.Y88_1900"/>
<evidence type="ECO:0000256" key="6">
    <source>
        <dbReference type="SAM" id="Phobius"/>
    </source>
</evidence>
<feature type="transmembrane region" description="Helical" evidence="6">
    <location>
        <begin position="48"/>
        <end position="70"/>
    </location>
</feature>
<sequence>MHEGTGDGQAGLKRQLRLHDLVAYGLAYIAPVAPLSTLGLVWQASGGLIALSYLLGGLCMAFTAASYAVMVREVRTAGSVYGFARHVLGPMPGFIAGWVILLDYLLIPAFVYLVMAVALGQLMPGVDRAVWIVLLCAFTTGVNWFGVRSTATVSSGSVVVQVLVMGGLMTLAAVVSVHRHGAAGLGLAPFMHGAPDWSAVLAGTSICVMSFLGFDAVSTLAEDTADRSGRTLGRAILLVLLVATVLFVAVAWILGNAMQGMRFTSIDAAAYEMTGQLGGPWARILLAWFYAVLVGFTNALPMQVGVARVLYAMGRDRQLPAAFARLHPRYNTPHVAMLVSTAISLAVALWLRDALDQLAAFVNFGALFGFSLLHVCVLVHFARHPGRRNIALHVASPLLGIAVVLAVLAGMNRSALVLGLVWLGLGLAWWGLVLARQDRSLSPVKGDPFA</sequence>
<evidence type="ECO:0000256" key="5">
    <source>
        <dbReference type="ARBA" id="ARBA00023136"/>
    </source>
</evidence>
<reference evidence="7 8" key="1">
    <citation type="journal article" date="2012" name="J. Bacteriol.">
        <title>Draft Genome Sequence of Novosphingobium nitrogenifigens Y88T.</title>
        <authorList>
            <person name="Strabala T.J."/>
            <person name="Macdonald L."/>
            <person name="Liu V."/>
            <person name="Smit A.M."/>
        </authorList>
    </citation>
    <scope>NUCLEOTIDE SEQUENCE [LARGE SCALE GENOMIC DNA]</scope>
    <source>
        <strain evidence="7 8">DSM 19370</strain>
    </source>
</reference>
<proteinExistence type="predicted"/>
<dbReference type="eggNOG" id="COG0531">
    <property type="taxonomic scope" value="Bacteria"/>
</dbReference>
<keyword evidence="8" id="KW-1185">Reference proteome</keyword>
<evidence type="ECO:0000256" key="1">
    <source>
        <dbReference type="ARBA" id="ARBA00004651"/>
    </source>
</evidence>
<feature type="transmembrane region" description="Helical" evidence="6">
    <location>
        <begin position="91"/>
        <end position="117"/>
    </location>
</feature>
<evidence type="ECO:0000313" key="7">
    <source>
        <dbReference type="EMBL" id="EGD60026.1"/>
    </source>
</evidence>
<dbReference type="GO" id="GO:0005886">
    <property type="term" value="C:plasma membrane"/>
    <property type="evidence" value="ECO:0007669"/>
    <property type="project" value="UniProtKB-SubCell"/>
</dbReference>
<feature type="transmembrane region" description="Helical" evidence="6">
    <location>
        <begin position="235"/>
        <end position="255"/>
    </location>
</feature>
<dbReference type="PANTHER" id="PTHR42770:SF16">
    <property type="entry name" value="AMINO ACID PERMEASE"/>
    <property type="match status" value="1"/>
</dbReference>
<comment type="subcellular location">
    <subcellularLocation>
        <location evidence="1">Cell membrane</location>
        <topology evidence="1">Multi-pass membrane protein</topology>
    </subcellularLocation>
</comment>
<keyword evidence="2" id="KW-1003">Cell membrane</keyword>
<evidence type="ECO:0000313" key="8">
    <source>
        <dbReference type="Proteomes" id="UP000004728"/>
    </source>
</evidence>
<accession>F1Z561</accession>
<feature type="transmembrane region" description="Helical" evidence="6">
    <location>
        <begin position="390"/>
        <end position="409"/>
    </location>
</feature>
<keyword evidence="4 6" id="KW-1133">Transmembrane helix</keyword>
<dbReference type="RefSeq" id="WP_008068926.1">
    <property type="nucleotide sequence ID" value="NZ_AQWK01000005.1"/>
</dbReference>
<dbReference type="FunCoup" id="F1Z561">
    <property type="interactions" value="150"/>
</dbReference>
<feature type="transmembrane region" description="Helical" evidence="6">
    <location>
        <begin position="158"/>
        <end position="177"/>
    </location>
</feature>
<dbReference type="GO" id="GO:0022857">
    <property type="term" value="F:transmembrane transporter activity"/>
    <property type="evidence" value="ECO:0007669"/>
    <property type="project" value="InterPro"/>
</dbReference>
<feature type="transmembrane region" description="Helical" evidence="6">
    <location>
        <begin position="357"/>
        <end position="378"/>
    </location>
</feature>
<feature type="transmembrane region" description="Helical" evidence="6">
    <location>
        <begin position="332"/>
        <end position="351"/>
    </location>
</feature>
<dbReference type="PANTHER" id="PTHR42770">
    <property type="entry name" value="AMINO ACID TRANSPORTER-RELATED"/>
    <property type="match status" value="1"/>
</dbReference>
<dbReference type="OrthoDB" id="9804700at2"/>
<organism evidence="7 8">
    <name type="scientific">Novosphingobium nitrogenifigens DSM 19370</name>
    <dbReference type="NCBI Taxonomy" id="983920"/>
    <lineage>
        <taxon>Bacteria</taxon>
        <taxon>Pseudomonadati</taxon>
        <taxon>Pseudomonadota</taxon>
        <taxon>Alphaproteobacteria</taxon>
        <taxon>Sphingomonadales</taxon>
        <taxon>Sphingomonadaceae</taxon>
        <taxon>Novosphingobium</taxon>
    </lineage>
</organism>
<feature type="transmembrane region" description="Helical" evidence="6">
    <location>
        <begin position="287"/>
        <end position="311"/>
    </location>
</feature>
<protein>
    <submittedName>
        <fullName evidence="7">Amino acid permease-associated region</fullName>
    </submittedName>
</protein>
<dbReference type="Proteomes" id="UP000004728">
    <property type="component" value="Unassembled WGS sequence"/>
</dbReference>
<dbReference type="PIRSF" id="PIRSF006060">
    <property type="entry name" value="AA_transporter"/>
    <property type="match status" value="1"/>
</dbReference>
<evidence type="ECO:0000256" key="4">
    <source>
        <dbReference type="ARBA" id="ARBA00022989"/>
    </source>
</evidence>
<feature type="transmembrane region" description="Helical" evidence="6">
    <location>
        <begin position="197"/>
        <end position="214"/>
    </location>
</feature>
<dbReference type="InParanoid" id="F1Z561"/>
<keyword evidence="3 6" id="KW-0812">Transmembrane</keyword>
<dbReference type="AlphaFoldDB" id="F1Z561"/>
<dbReference type="InterPro" id="IPR002293">
    <property type="entry name" value="AA/rel_permease1"/>
</dbReference>
<dbReference type="Gene3D" id="1.20.1740.10">
    <property type="entry name" value="Amino acid/polyamine transporter I"/>
    <property type="match status" value="1"/>
</dbReference>
<dbReference type="InterPro" id="IPR050367">
    <property type="entry name" value="APC_superfamily"/>
</dbReference>
<dbReference type="HOGENOM" id="CLU_007946_6_1_5"/>
<feature type="transmembrane region" description="Helical" evidence="6">
    <location>
        <begin position="129"/>
        <end position="146"/>
    </location>
</feature>
<dbReference type="EMBL" id="AEWJ01000023">
    <property type="protein sequence ID" value="EGD60026.1"/>
    <property type="molecule type" value="Genomic_DNA"/>
</dbReference>
<keyword evidence="5 6" id="KW-0472">Membrane</keyword>
<evidence type="ECO:0000256" key="2">
    <source>
        <dbReference type="ARBA" id="ARBA00022475"/>
    </source>
</evidence>
<gene>
    <name evidence="7" type="ORF">Y88_1900</name>
</gene>
<feature type="transmembrane region" description="Helical" evidence="6">
    <location>
        <begin position="21"/>
        <end position="42"/>
    </location>
</feature>
<comment type="caution">
    <text evidence="7">The sequence shown here is derived from an EMBL/GenBank/DDBJ whole genome shotgun (WGS) entry which is preliminary data.</text>
</comment>